<reference evidence="3" key="1">
    <citation type="submission" date="2016-06" db="EMBL/GenBank/DDBJ databases">
        <title>Complete genome sequence of Actinoalloteichus fjordicus DSM 46855 (=ADI127-17), type strain of the new species Actinoalloteichus fjordicus.</title>
        <authorList>
            <person name="Ruckert C."/>
            <person name="Nouioui I."/>
            <person name="Willmese J."/>
            <person name="van Wezel G."/>
            <person name="Klenk H.-P."/>
            <person name="Kalinowski J."/>
            <person name="Zotchev S.B."/>
        </authorList>
    </citation>
    <scope>NUCLEOTIDE SEQUENCE [LARGE SCALE GENOMIC DNA]</scope>
    <source>
        <strain evidence="3">ADI127-7</strain>
    </source>
</reference>
<evidence type="ECO:0000313" key="3">
    <source>
        <dbReference type="Proteomes" id="UP000185511"/>
    </source>
</evidence>
<accession>A0AAC9LDX1</accession>
<organism evidence="2 3">
    <name type="scientific">Actinoalloteichus fjordicus</name>
    <dbReference type="NCBI Taxonomy" id="1612552"/>
    <lineage>
        <taxon>Bacteria</taxon>
        <taxon>Bacillati</taxon>
        <taxon>Actinomycetota</taxon>
        <taxon>Actinomycetes</taxon>
        <taxon>Pseudonocardiales</taxon>
        <taxon>Pseudonocardiaceae</taxon>
        <taxon>Actinoalloteichus</taxon>
    </lineage>
</organism>
<protein>
    <submittedName>
        <fullName evidence="2">DUF4158 family protein</fullName>
    </submittedName>
</protein>
<dbReference type="Pfam" id="PF13700">
    <property type="entry name" value="DUF4158"/>
    <property type="match status" value="1"/>
</dbReference>
<dbReference type="Proteomes" id="UP000185511">
    <property type="component" value="Chromosome"/>
</dbReference>
<evidence type="ECO:0000313" key="2">
    <source>
        <dbReference type="EMBL" id="APU15075.1"/>
    </source>
</evidence>
<gene>
    <name evidence="2" type="ORF">UA74_15110</name>
</gene>
<dbReference type="InterPro" id="IPR025296">
    <property type="entry name" value="DUF4158"/>
</dbReference>
<dbReference type="KEGG" id="acad:UA74_15110"/>
<dbReference type="AlphaFoldDB" id="A0AAC9LDX1"/>
<feature type="domain" description="DUF4158" evidence="1">
    <location>
        <begin position="3"/>
        <end position="113"/>
    </location>
</feature>
<dbReference type="RefSeq" id="WP_232237775.1">
    <property type="nucleotide sequence ID" value="NZ_CP016076.1"/>
</dbReference>
<keyword evidence="3" id="KW-1185">Reference proteome</keyword>
<name>A0AAC9LDX1_9PSEU</name>
<proteinExistence type="predicted"/>
<evidence type="ECO:0000259" key="1">
    <source>
        <dbReference type="Pfam" id="PF13700"/>
    </source>
</evidence>
<dbReference type="EMBL" id="CP016076">
    <property type="protein sequence ID" value="APU15075.1"/>
    <property type="molecule type" value="Genomic_DNA"/>
</dbReference>
<sequence length="121" mass="13942">MCYIGRFLPDDPLDVPWAVVQYLGEQLGIEDVSCVKQYTERKPTAYEHAWEIRDAYEYHDAEWARKFRTFLHGRAWTHAEGPVALFNQAVGWLRRHRVLLPGVSVLARKVSEVRALADGSS</sequence>